<evidence type="ECO:0000313" key="2">
    <source>
        <dbReference type="EMBL" id="PLB55697.1"/>
    </source>
</evidence>
<feature type="region of interest" description="Disordered" evidence="1">
    <location>
        <begin position="298"/>
        <end position="321"/>
    </location>
</feature>
<accession>A0A2I2GS41</accession>
<dbReference type="GeneID" id="36559741"/>
<dbReference type="Proteomes" id="UP000234275">
    <property type="component" value="Unassembled WGS sequence"/>
</dbReference>
<evidence type="ECO:0000256" key="1">
    <source>
        <dbReference type="SAM" id="MobiDB-lite"/>
    </source>
</evidence>
<comment type="caution">
    <text evidence="2">The sequence shown here is derived from an EMBL/GenBank/DDBJ whole genome shotgun (WGS) entry which is preliminary data.</text>
</comment>
<keyword evidence="3" id="KW-1185">Reference proteome</keyword>
<reference evidence="2 3" key="1">
    <citation type="submission" date="2016-12" db="EMBL/GenBank/DDBJ databases">
        <title>The genomes of Aspergillus section Nigri reveals drivers in fungal speciation.</title>
        <authorList>
            <consortium name="DOE Joint Genome Institute"/>
            <person name="Vesth T.C."/>
            <person name="Nybo J."/>
            <person name="Theobald S."/>
            <person name="Brandl J."/>
            <person name="Frisvad J.C."/>
            <person name="Nielsen K.F."/>
            <person name="Lyhne E.K."/>
            <person name="Kogle M.E."/>
            <person name="Kuo A."/>
            <person name="Riley R."/>
            <person name="Clum A."/>
            <person name="Nolan M."/>
            <person name="Lipzen A."/>
            <person name="Salamov A."/>
            <person name="Henrissat B."/>
            <person name="Wiebenga A."/>
            <person name="De Vries R.P."/>
            <person name="Grigoriev I.V."/>
            <person name="Mortensen U.H."/>
            <person name="Andersen M.R."/>
            <person name="Baker S.E."/>
        </authorList>
    </citation>
    <scope>NUCLEOTIDE SEQUENCE [LARGE SCALE GENOMIC DNA]</scope>
    <source>
        <strain evidence="2 3">IBT 23096</strain>
    </source>
</reference>
<protein>
    <submittedName>
        <fullName evidence="2">Uncharacterized protein</fullName>
    </submittedName>
</protein>
<dbReference type="RefSeq" id="XP_024710999.1">
    <property type="nucleotide sequence ID" value="XM_024852043.1"/>
</dbReference>
<name>A0A2I2GS41_9EURO</name>
<evidence type="ECO:0000313" key="3">
    <source>
        <dbReference type="Proteomes" id="UP000234275"/>
    </source>
</evidence>
<dbReference type="AlphaFoldDB" id="A0A2I2GS41"/>
<dbReference type="VEuPathDB" id="FungiDB:P170DRAFT_461507"/>
<gene>
    <name evidence="2" type="ORF">P170DRAFT_461507</name>
</gene>
<dbReference type="EMBL" id="MSFO01000001">
    <property type="protein sequence ID" value="PLB55697.1"/>
    <property type="molecule type" value="Genomic_DNA"/>
</dbReference>
<organism evidence="2 3">
    <name type="scientific">Aspergillus steynii IBT 23096</name>
    <dbReference type="NCBI Taxonomy" id="1392250"/>
    <lineage>
        <taxon>Eukaryota</taxon>
        <taxon>Fungi</taxon>
        <taxon>Dikarya</taxon>
        <taxon>Ascomycota</taxon>
        <taxon>Pezizomycotina</taxon>
        <taxon>Eurotiomycetes</taxon>
        <taxon>Eurotiomycetidae</taxon>
        <taxon>Eurotiales</taxon>
        <taxon>Aspergillaceae</taxon>
        <taxon>Aspergillus</taxon>
        <taxon>Aspergillus subgen. Circumdati</taxon>
    </lineage>
</organism>
<sequence length="333" mass="36191">MSNASLECHMALSHGSKRLSKSVAIDPDRIFHIARAGGELVYAERRNRRKQCRLRGGACLNKCYRIAGHCSNRSIAASRASVGREDPTLSIRRPRLSRADAGFRDIVEWPIARDSGDYVPLPGTGGGWPGRLTRSICGIIAFSFPGRWYFKNGQVPKYVYEIGALKQAATTYLFSSQFVGRFVTTGGGCHVGGQPPATRYGYGVLDNKKLHELLTVFVSVLDFPDRLFRLDAWTSLRKSGSQGVSSTVEGPDEVIHIPSKALDLAVPPSVHVTSPACPICELDGVGVSVPRALETLSGMDNTNDRKVRGKKKDAAQPLDTPARARLTITRGGD</sequence>
<proteinExistence type="predicted"/>